<dbReference type="EMBL" id="JBHMDI010000017">
    <property type="protein sequence ID" value="MFB9347760.1"/>
    <property type="molecule type" value="Genomic_DNA"/>
</dbReference>
<protein>
    <submittedName>
        <fullName evidence="6">Aldehyde dehydrogenase family protein</fullName>
    </submittedName>
</protein>
<dbReference type="InterPro" id="IPR015590">
    <property type="entry name" value="Aldehyde_DH_dom"/>
</dbReference>
<evidence type="ECO:0000256" key="1">
    <source>
        <dbReference type="ARBA" id="ARBA00023002"/>
    </source>
</evidence>
<dbReference type="InterPro" id="IPR016162">
    <property type="entry name" value="Ald_DH_N"/>
</dbReference>
<name>A0ABV5L8A8_9ACTN</name>
<comment type="caution">
    <text evidence="6">The sequence shown here is derived from an EMBL/GenBank/DDBJ whole genome shotgun (WGS) entry which is preliminary data.</text>
</comment>
<dbReference type="InterPro" id="IPR016160">
    <property type="entry name" value="Ald_DH_CS_CYS"/>
</dbReference>
<evidence type="ECO:0000256" key="2">
    <source>
        <dbReference type="PROSITE-ProRule" id="PRU10007"/>
    </source>
</evidence>
<keyword evidence="7" id="KW-1185">Reference proteome</keyword>
<feature type="domain" description="Aldehyde dehydrogenase" evidence="5">
    <location>
        <begin position="15"/>
        <end position="452"/>
    </location>
</feature>
<evidence type="ECO:0000256" key="3">
    <source>
        <dbReference type="RuleBase" id="RU003345"/>
    </source>
</evidence>
<dbReference type="Pfam" id="PF00171">
    <property type="entry name" value="Aldedh"/>
    <property type="match status" value="1"/>
</dbReference>
<dbReference type="PROSITE" id="PS00687">
    <property type="entry name" value="ALDEHYDE_DEHYDR_GLU"/>
    <property type="match status" value="1"/>
</dbReference>
<accession>A0ABV5L8A8</accession>
<dbReference type="Gene3D" id="3.40.605.10">
    <property type="entry name" value="Aldehyde Dehydrogenase, Chain A, domain 1"/>
    <property type="match status" value="1"/>
</dbReference>
<dbReference type="Gene3D" id="3.40.309.10">
    <property type="entry name" value="Aldehyde Dehydrogenase, Chain A, domain 2"/>
    <property type="match status" value="1"/>
</dbReference>
<dbReference type="SUPFAM" id="SSF53720">
    <property type="entry name" value="ALDH-like"/>
    <property type="match status" value="1"/>
</dbReference>
<feature type="region of interest" description="Disordered" evidence="4">
    <location>
        <begin position="1"/>
        <end position="28"/>
    </location>
</feature>
<sequence>MPAPEPGRAPGRRTARFGVVDPATGETVDKVPDQHPDELDAVVGRAHRAWRGWRADPAARATALRVAADAVETAGGSLARLLTREQGKPLAESYAEIDRTAARLRYFADLAPRTRRITDGRPVHSEIRWRSLGPVAAIVPWNFPLQLAAAKFAPALAAGNTMVLKPSPFTPLATRLLGSVLATALPEDVLTVVTGREPLGARLASHPGIRHVTFTGSVPTGRAVAGAAAASLARVTLELGGNDAAVLLDDVEVDRIADRLFWAAFRNCGQVCMAVKRVYAPARLHAEVVEALARRAKTVAVGPGLDPETRLGPVSNAPQLARVEQVTKRALADGARAAAGGHRLDGPGCFFAPTILTDVPPDSPVVTEEQFGPVLPVLPYRSLDEAVDAANGTGFGLGGSVWGADPDRAEAVAGRLECGTAWINHHAELSLAQPFAGVKNSGVGIAGGPWGFYGNLRPFVVHRPQEE</sequence>
<reference evidence="6 7" key="1">
    <citation type="submission" date="2024-09" db="EMBL/GenBank/DDBJ databases">
        <authorList>
            <person name="Sun Q."/>
            <person name="Mori K."/>
        </authorList>
    </citation>
    <scope>NUCLEOTIDE SEQUENCE [LARGE SCALE GENOMIC DNA]</scope>
    <source>
        <strain evidence="6 7">JCM 9767</strain>
    </source>
</reference>
<feature type="active site" evidence="2">
    <location>
        <position position="238"/>
    </location>
</feature>
<evidence type="ECO:0000256" key="4">
    <source>
        <dbReference type="SAM" id="MobiDB-lite"/>
    </source>
</evidence>
<proteinExistence type="inferred from homology"/>
<dbReference type="PANTHER" id="PTHR11699">
    <property type="entry name" value="ALDEHYDE DEHYDROGENASE-RELATED"/>
    <property type="match status" value="1"/>
</dbReference>
<dbReference type="RefSeq" id="WP_380955218.1">
    <property type="nucleotide sequence ID" value="NZ_JBHMDI010000017.1"/>
</dbReference>
<organism evidence="6 7">
    <name type="scientific">Streptomyces heliomycini</name>
    <dbReference type="NCBI Taxonomy" id="284032"/>
    <lineage>
        <taxon>Bacteria</taxon>
        <taxon>Bacillati</taxon>
        <taxon>Actinomycetota</taxon>
        <taxon>Actinomycetes</taxon>
        <taxon>Kitasatosporales</taxon>
        <taxon>Streptomycetaceae</taxon>
        <taxon>Streptomyces</taxon>
    </lineage>
</organism>
<dbReference type="Proteomes" id="UP001589753">
    <property type="component" value="Unassembled WGS sequence"/>
</dbReference>
<dbReference type="InterPro" id="IPR016163">
    <property type="entry name" value="Ald_DH_C"/>
</dbReference>
<keyword evidence="1 3" id="KW-0560">Oxidoreductase</keyword>
<gene>
    <name evidence="6" type="ORF">ACFFUA_09860</name>
</gene>
<dbReference type="PROSITE" id="PS00070">
    <property type="entry name" value="ALDEHYDE_DEHYDR_CYS"/>
    <property type="match status" value="1"/>
</dbReference>
<dbReference type="InterPro" id="IPR016161">
    <property type="entry name" value="Ald_DH/histidinol_DH"/>
</dbReference>
<comment type="similarity">
    <text evidence="3">Belongs to the aldehyde dehydrogenase family.</text>
</comment>
<evidence type="ECO:0000259" key="5">
    <source>
        <dbReference type="Pfam" id="PF00171"/>
    </source>
</evidence>
<evidence type="ECO:0000313" key="6">
    <source>
        <dbReference type="EMBL" id="MFB9347760.1"/>
    </source>
</evidence>
<dbReference type="InterPro" id="IPR029510">
    <property type="entry name" value="Ald_DH_CS_GLU"/>
</dbReference>
<evidence type="ECO:0000313" key="7">
    <source>
        <dbReference type="Proteomes" id="UP001589753"/>
    </source>
</evidence>